<dbReference type="Pfam" id="PF09713">
    <property type="entry name" value="A_thal_3526"/>
    <property type="match status" value="1"/>
</dbReference>
<comment type="caution">
    <text evidence="1">The sequence shown here is derived from an EMBL/GenBank/DDBJ whole genome shotgun (WGS) entry which is preliminary data.</text>
</comment>
<dbReference type="PANTHER" id="PTHR31871:SF22">
    <property type="entry name" value="LOB DOMAIN-CONTAINING PROTEIN"/>
    <property type="match status" value="1"/>
</dbReference>
<evidence type="ECO:0000313" key="1">
    <source>
        <dbReference type="EMBL" id="RAL43055.1"/>
    </source>
</evidence>
<dbReference type="EMBL" id="NQVE01000161">
    <property type="protein sequence ID" value="RAL43055.1"/>
    <property type="molecule type" value="Genomic_DNA"/>
</dbReference>
<protein>
    <recommendedName>
        <fullName evidence="3">Angiotensin-converting enzyme 2</fullName>
    </recommendedName>
</protein>
<reference evidence="1 2" key="1">
    <citation type="submission" date="2018-06" db="EMBL/GenBank/DDBJ databases">
        <title>The Genome of Cuscuta australis (Dodder) Provides Insight into the Evolution of Plant Parasitism.</title>
        <authorList>
            <person name="Liu H."/>
        </authorList>
    </citation>
    <scope>NUCLEOTIDE SEQUENCE [LARGE SCALE GENOMIC DNA]</scope>
    <source>
        <strain evidence="2">cv. Yunnan</strain>
        <tissue evidence="1">Vines</tissue>
    </source>
</reference>
<dbReference type="NCBIfam" id="TIGR01589">
    <property type="entry name" value="A_thal_3526"/>
    <property type="match status" value="1"/>
</dbReference>
<keyword evidence="2" id="KW-1185">Reference proteome</keyword>
<proteinExistence type="predicted"/>
<accession>A0A328DBB3</accession>
<name>A0A328DBB3_9ASTE</name>
<dbReference type="AlphaFoldDB" id="A0A328DBB3"/>
<dbReference type="PANTHER" id="PTHR31871">
    <property type="entry name" value="OS02G0137100 PROTEIN"/>
    <property type="match status" value="1"/>
</dbReference>
<gene>
    <name evidence="1" type="ORF">DM860_009837</name>
</gene>
<dbReference type="InterPro" id="IPR006476">
    <property type="entry name" value="CHP01589_pln"/>
</dbReference>
<evidence type="ECO:0008006" key="3">
    <source>
        <dbReference type="Google" id="ProtNLM"/>
    </source>
</evidence>
<organism evidence="1 2">
    <name type="scientific">Cuscuta australis</name>
    <dbReference type="NCBI Taxonomy" id="267555"/>
    <lineage>
        <taxon>Eukaryota</taxon>
        <taxon>Viridiplantae</taxon>
        <taxon>Streptophyta</taxon>
        <taxon>Embryophyta</taxon>
        <taxon>Tracheophyta</taxon>
        <taxon>Spermatophyta</taxon>
        <taxon>Magnoliopsida</taxon>
        <taxon>eudicotyledons</taxon>
        <taxon>Gunneridae</taxon>
        <taxon>Pentapetalae</taxon>
        <taxon>asterids</taxon>
        <taxon>lamiids</taxon>
        <taxon>Solanales</taxon>
        <taxon>Convolvulaceae</taxon>
        <taxon>Cuscuteae</taxon>
        <taxon>Cuscuta</taxon>
        <taxon>Cuscuta subgen. Grammica</taxon>
        <taxon>Cuscuta sect. Cleistogrammica</taxon>
    </lineage>
</organism>
<sequence>MSSTDSRKVSCEDIQMVQNRIEQCLRCYMSREEVVNALFIGDNIEPNFTQIVWQKLEEENEEFFKVYFLKLMVKDQILKFNQLLSKQVALMHQLGPNAISSLPVSSGPRNSPTIGSNSIRPCMQPVASNVSSRIGKIDVYPSIVLPSQAANINGNMMNVGPRYDHRSPFDFVGHGNLFESCVGDASISSFSSAESNAQHPNEALVDDSSWFPENFHLAHLTPDFIYNNPDLLESYSGPPFLANDTSNLHDSYGAGDIERFNNSSGLTHEEF</sequence>
<evidence type="ECO:0000313" key="2">
    <source>
        <dbReference type="Proteomes" id="UP000249390"/>
    </source>
</evidence>
<dbReference type="Proteomes" id="UP000249390">
    <property type="component" value="Unassembled WGS sequence"/>
</dbReference>